<dbReference type="GO" id="GO:0015562">
    <property type="term" value="F:efflux transmembrane transporter activity"/>
    <property type="evidence" value="ECO:0007669"/>
    <property type="project" value="InterPro"/>
</dbReference>
<keyword evidence="3" id="KW-0175">Coiled coil</keyword>
<dbReference type="eggNOG" id="COG1538">
    <property type="taxonomic scope" value="Bacteria"/>
</dbReference>
<dbReference type="GO" id="GO:0009279">
    <property type="term" value="C:cell outer membrane"/>
    <property type="evidence" value="ECO:0007669"/>
    <property type="project" value="UniProtKB-SubCell"/>
</dbReference>
<evidence type="ECO:0000313" key="5">
    <source>
        <dbReference type="Proteomes" id="UP000188219"/>
    </source>
</evidence>
<evidence type="ECO:0000256" key="1">
    <source>
        <dbReference type="ARBA" id="ARBA00007613"/>
    </source>
</evidence>
<dbReference type="KEGG" id="maga:Mag101_12605"/>
<keyword evidence="2" id="KW-0449">Lipoprotein</keyword>
<protein>
    <submittedName>
        <fullName evidence="4">RND transporter</fullName>
    </submittedName>
</protein>
<dbReference type="Gene3D" id="2.20.200.10">
    <property type="entry name" value="Outer membrane efflux proteins (OEP)"/>
    <property type="match status" value="1"/>
</dbReference>
<organism evidence="4 5">
    <name type="scientific">Microbulbifer agarilyticus</name>
    <dbReference type="NCBI Taxonomy" id="260552"/>
    <lineage>
        <taxon>Bacteria</taxon>
        <taxon>Pseudomonadati</taxon>
        <taxon>Pseudomonadota</taxon>
        <taxon>Gammaproteobacteria</taxon>
        <taxon>Cellvibrionales</taxon>
        <taxon>Microbulbiferaceae</taxon>
        <taxon>Microbulbifer</taxon>
    </lineage>
</organism>
<dbReference type="STRING" id="260552.Mag101_12605"/>
<sequence>MNSRTLPLVYLLLALVLGLAAQGCALRTPPSPVENLDAALPPETEVPLEWVARTSNLPVVDNWLGTFDDPVLTALVAEAMANNLDLHQAIADVEIARQLVVVAGAPLKPQVGGKIGAKRTHDFGDDDRFKHTFSHTIAGLGVTWEMDLWGKLRANRAAAIADYEASEFDLVYARQSLAATVALNWYLVTEALQLIQLADDAVRIYSQLFELSEVRNQSGKSSQLDVVDSRARLQNAESEREKAKINYGELVRTLEVLLGRYPSAELRGAEKYPPLPPPVSAGLPVTLLERRPDVIAAEYLVLAAFRKEESARLTLLPDFSLELTAERLGDHLLKILRLSPYWASAEVGATIPIYEGGALCAYVRIATAEQAQAVANYGSVVLNAFREVETLLASESLLASELYYAQRALQDRTRAVEIAIEQYRAGKRDLLWVGELQAEQLLVESNVIRLRNARVANRIRLHLALGGGFEAVALAAPGPGGSK</sequence>
<dbReference type="Proteomes" id="UP000188219">
    <property type="component" value="Chromosome"/>
</dbReference>
<dbReference type="OrthoDB" id="9770517at2"/>
<dbReference type="InterPro" id="IPR010131">
    <property type="entry name" value="MdtP/NodT-like"/>
</dbReference>
<dbReference type="RefSeq" id="WP_077405540.1">
    <property type="nucleotide sequence ID" value="NZ_CP019650.1"/>
</dbReference>
<dbReference type="Gene3D" id="1.20.1600.10">
    <property type="entry name" value="Outer membrane efflux proteins (OEP)"/>
    <property type="match status" value="1"/>
</dbReference>
<dbReference type="SUPFAM" id="SSF56954">
    <property type="entry name" value="Outer membrane efflux proteins (OEP)"/>
    <property type="match status" value="1"/>
</dbReference>
<dbReference type="InterPro" id="IPR003423">
    <property type="entry name" value="OMP_efflux"/>
</dbReference>
<accession>A0A1Q2M766</accession>
<keyword evidence="2" id="KW-0812">Transmembrane</keyword>
<keyword evidence="2" id="KW-0472">Membrane</keyword>
<keyword evidence="2" id="KW-1134">Transmembrane beta strand</keyword>
<dbReference type="PANTHER" id="PTHR30203">
    <property type="entry name" value="OUTER MEMBRANE CATION EFFLUX PROTEIN"/>
    <property type="match status" value="1"/>
</dbReference>
<keyword evidence="2" id="KW-0564">Palmitate</keyword>
<comment type="subcellular location">
    <subcellularLocation>
        <location evidence="2">Cell outer membrane</location>
        <topology evidence="2">Lipid-anchor</topology>
    </subcellularLocation>
</comment>
<dbReference type="AlphaFoldDB" id="A0A1Q2M766"/>
<gene>
    <name evidence="4" type="ORF">Mag101_12605</name>
</gene>
<comment type="similarity">
    <text evidence="1 2">Belongs to the outer membrane factor (OMF) (TC 1.B.17) family.</text>
</comment>
<dbReference type="PROSITE" id="PS51257">
    <property type="entry name" value="PROKAR_LIPOPROTEIN"/>
    <property type="match status" value="1"/>
</dbReference>
<evidence type="ECO:0000256" key="2">
    <source>
        <dbReference type="RuleBase" id="RU362097"/>
    </source>
</evidence>
<evidence type="ECO:0000256" key="3">
    <source>
        <dbReference type="SAM" id="Coils"/>
    </source>
</evidence>
<dbReference type="EMBL" id="CP019650">
    <property type="protein sequence ID" value="AQQ68378.1"/>
    <property type="molecule type" value="Genomic_DNA"/>
</dbReference>
<dbReference type="NCBIfam" id="TIGR01845">
    <property type="entry name" value="outer_NodT"/>
    <property type="match status" value="1"/>
</dbReference>
<dbReference type="PANTHER" id="PTHR30203:SF30">
    <property type="entry name" value="OUTER MEMBRANE PROTEIN-RELATED"/>
    <property type="match status" value="1"/>
</dbReference>
<keyword evidence="5" id="KW-1185">Reference proteome</keyword>
<proteinExistence type="inferred from homology"/>
<name>A0A1Q2M766_9GAMM</name>
<dbReference type="Pfam" id="PF02321">
    <property type="entry name" value="OEP"/>
    <property type="match status" value="2"/>
</dbReference>
<reference evidence="4" key="1">
    <citation type="submission" date="2017-02" db="EMBL/GenBank/DDBJ databases">
        <title>Genome of Microbulbifer agarilyticus GP101.</title>
        <authorList>
            <person name="Jung J."/>
            <person name="Bae S.S."/>
            <person name="Baek K."/>
        </authorList>
    </citation>
    <scope>NUCLEOTIDE SEQUENCE [LARGE SCALE GENOMIC DNA]</scope>
    <source>
        <strain evidence="4">GP101</strain>
    </source>
</reference>
<evidence type="ECO:0000313" key="4">
    <source>
        <dbReference type="EMBL" id="AQQ68378.1"/>
    </source>
</evidence>
<feature type="coiled-coil region" evidence="3">
    <location>
        <begin position="226"/>
        <end position="253"/>
    </location>
</feature>